<dbReference type="KEGG" id="nvn:NVIE_003330"/>
<dbReference type="STRING" id="926571.NVIE_003330"/>
<dbReference type="HOGENOM" id="CLU_505894_0_0_2"/>
<sequence length="543" mass="59334">MHANRQEIYWDKHVFSALSGGRSSSSNRKIIIYAIIGIVAVAGVSATFLAGGTEPAPGPQPSQQDSIARFKAQFCGPDSKANSNTYIAEAVLPSECQMPLSVSVDGDGRVWYVSTKQGILGSYSIADNKFAQYQIPQWPARDKPTDFNMSWATKTDSQGNVWFTDNNELLWRFNTAASTFDMFRTPATDPISFDFDSDGNIYLVGVRSKSLFFGDLSQMKPGTAEGFTEIRLPLDGFAGIDNFRVSSGSVTVDRERNVVWTSVLAFQQKGAIYRYDVERNQTSVYDLPQELTSPVGLTVDRDGNLWGTDHGTSIFFTLNPSDGKVTEYTTSVASPRIYGGTTTPASAYTLPYWIATAPDGRIWFNQHEGNKISVFDRDTRTLTEYWVPSQNELWANCPDNANTCGLANALQMSVGPQGQVWFTEWSENKIGRVNTDAQAPFTVSAPDDVNVRRGDSMEIKVDINAQGAFSGRMVASGTFTYNGDLGNSTGIFSEQDVSIPAGDSKQVSFVFTPGNIAAGQYTLMLGAENDEVSVLKAVTVNVV</sequence>
<reference evidence="2 3" key="1">
    <citation type="journal article" date="2014" name="Int. J. Syst. Evol. Microbiol.">
        <title>Nitrososphaera viennensis gen. nov., sp. nov., an aerobic and mesophilic, ammonia-oxidizing archaeon from soil and a member of the archaeal phylum Thaumarchaeota.</title>
        <authorList>
            <person name="Stieglmeier M."/>
            <person name="Klingl A."/>
            <person name="Alves R.J."/>
            <person name="Rittmann S.K."/>
            <person name="Melcher M."/>
            <person name="Leisch N."/>
            <person name="Schleper C."/>
        </authorList>
    </citation>
    <scope>NUCLEOTIDE SEQUENCE [LARGE SCALE GENOMIC DNA]</scope>
    <source>
        <strain evidence="2">EN76</strain>
    </source>
</reference>
<accession>A0A060HCR5</accession>
<evidence type="ECO:0000256" key="1">
    <source>
        <dbReference type="SAM" id="Phobius"/>
    </source>
</evidence>
<keyword evidence="1" id="KW-0812">Transmembrane</keyword>
<protein>
    <submittedName>
        <fullName evidence="2">Putative streptogramin lyase</fullName>
    </submittedName>
</protein>
<gene>
    <name evidence="2" type="ORF">NVIE_003330</name>
</gene>
<evidence type="ECO:0000313" key="2">
    <source>
        <dbReference type="EMBL" id="AIC14524.1"/>
    </source>
</evidence>
<keyword evidence="1" id="KW-0472">Membrane</keyword>
<dbReference type="InterPro" id="IPR051344">
    <property type="entry name" value="Vgb"/>
</dbReference>
<dbReference type="EMBL" id="CP007536">
    <property type="protein sequence ID" value="AIC14524.1"/>
    <property type="molecule type" value="Genomic_DNA"/>
</dbReference>
<keyword evidence="2" id="KW-0456">Lyase</keyword>
<proteinExistence type="predicted"/>
<name>A0A060HCR5_9ARCH</name>
<dbReference type="AlphaFoldDB" id="A0A060HCR5"/>
<feature type="transmembrane region" description="Helical" evidence="1">
    <location>
        <begin position="30"/>
        <end position="51"/>
    </location>
</feature>
<dbReference type="GO" id="GO:0016829">
    <property type="term" value="F:lyase activity"/>
    <property type="evidence" value="ECO:0007669"/>
    <property type="project" value="UniProtKB-KW"/>
</dbReference>
<keyword evidence="1" id="KW-1133">Transmembrane helix</keyword>
<dbReference type="SUPFAM" id="SSF63829">
    <property type="entry name" value="Calcium-dependent phosphotriesterase"/>
    <property type="match status" value="1"/>
</dbReference>
<dbReference type="PANTHER" id="PTHR40274">
    <property type="entry name" value="VIRGINIAMYCIN B LYASE"/>
    <property type="match status" value="1"/>
</dbReference>
<dbReference type="Gene3D" id="2.130.10.10">
    <property type="entry name" value="YVTN repeat-like/Quinoprotein amine dehydrogenase"/>
    <property type="match status" value="2"/>
</dbReference>
<dbReference type="Proteomes" id="UP000027093">
    <property type="component" value="Chromosome"/>
</dbReference>
<evidence type="ECO:0000313" key="3">
    <source>
        <dbReference type="Proteomes" id="UP000027093"/>
    </source>
</evidence>
<organism evidence="2 3">
    <name type="scientific">Nitrososphaera viennensis EN76</name>
    <dbReference type="NCBI Taxonomy" id="926571"/>
    <lineage>
        <taxon>Archaea</taxon>
        <taxon>Nitrososphaerota</taxon>
        <taxon>Nitrososphaeria</taxon>
        <taxon>Nitrososphaerales</taxon>
        <taxon>Nitrososphaeraceae</taxon>
        <taxon>Nitrososphaera</taxon>
    </lineage>
</organism>
<dbReference type="PANTHER" id="PTHR40274:SF3">
    <property type="entry name" value="VIRGINIAMYCIN B LYASE"/>
    <property type="match status" value="1"/>
</dbReference>
<dbReference type="InterPro" id="IPR015943">
    <property type="entry name" value="WD40/YVTN_repeat-like_dom_sf"/>
</dbReference>
<keyword evidence="3" id="KW-1185">Reference proteome</keyword>